<proteinExistence type="predicted"/>
<keyword evidence="1" id="KW-0812">Transmembrane</keyword>
<keyword evidence="1" id="KW-1133">Transmembrane helix</keyword>
<evidence type="ECO:0000256" key="1">
    <source>
        <dbReference type="SAM" id="Phobius"/>
    </source>
</evidence>
<feature type="transmembrane region" description="Helical" evidence="1">
    <location>
        <begin position="311"/>
        <end position="335"/>
    </location>
</feature>
<keyword evidence="3" id="KW-1185">Reference proteome</keyword>
<dbReference type="Gene3D" id="2.60.120.260">
    <property type="entry name" value="Galactose-binding domain-like"/>
    <property type="match status" value="1"/>
</dbReference>
<protein>
    <recommendedName>
        <fullName evidence="4">Transmembrane protein</fullName>
    </recommendedName>
</protein>
<dbReference type="OrthoDB" id="3052647at2759"/>
<evidence type="ECO:0008006" key="4">
    <source>
        <dbReference type="Google" id="ProtNLM"/>
    </source>
</evidence>
<reference evidence="2 3" key="1">
    <citation type="journal article" date="2019" name="Nat. Ecol. Evol.">
        <title>Megaphylogeny resolves global patterns of mushroom evolution.</title>
        <authorList>
            <person name="Varga T."/>
            <person name="Krizsan K."/>
            <person name="Foldi C."/>
            <person name="Dima B."/>
            <person name="Sanchez-Garcia M."/>
            <person name="Sanchez-Ramirez S."/>
            <person name="Szollosi G.J."/>
            <person name="Szarkandi J.G."/>
            <person name="Papp V."/>
            <person name="Albert L."/>
            <person name="Andreopoulos W."/>
            <person name="Angelini C."/>
            <person name="Antonin V."/>
            <person name="Barry K.W."/>
            <person name="Bougher N.L."/>
            <person name="Buchanan P."/>
            <person name="Buyck B."/>
            <person name="Bense V."/>
            <person name="Catcheside P."/>
            <person name="Chovatia M."/>
            <person name="Cooper J."/>
            <person name="Damon W."/>
            <person name="Desjardin D."/>
            <person name="Finy P."/>
            <person name="Geml J."/>
            <person name="Haridas S."/>
            <person name="Hughes K."/>
            <person name="Justo A."/>
            <person name="Karasinski D."/>
            <person name="Kautmanova I."/>
            <person name="Kiss B."/>
            <person name="Kocsube S."/>
            <person name="Kotiranta H."/>
            <person name="LaButti K.M."/>
            <person name="Lechner B.E."/>
            <person name="Liimatainen K."/>
            <person name="Lipzen A."/>
            <person name="Lukacs Z."/>
            <person name="Mihaltcheva S."/>
            <person name="Morgado L.N."/>
            <person name="Niskanen T."/>
            <person name="Noordeloos M.E."/>
            <person name="Ohm R.A."/>
            <person name="Ortiz-Santana B."/>
            <person name="Ovrebo C."/>
            <person name="Racz N."/>
            <person name="Riley R."/>
            <person name="Savchenko A."/>
            <person name="Shiryaev A."/>
            <person name="Soop K."/>
            <person name="Spirin V."/>
            <person name="Szebenyi C."/>
            <person name="Tomsovsky M."/>
            <person name="Tulloss R.E."/>
            <person name="Uehling J."/>
            <person name="Grigoriev I.V."/>
            <person name="Vagvolgyi C."/>
            <person name="Papp T."/>
            <person name="Martin F.M."/>
            <person name="Miettinen O."/>
            <person name="Hibbett D.S."/>
            <person name="Nagy L.G."/>
        </authorList>
    </citation>
    <scope>NUCLEOTIDE SEQUENCE [LARGE SCALE GENOMIC DNA]</scope>
    <source>
        <strain evidence="2 3">CBS 121175</strain>
    </source>
</reference>
<dbReference type="EMBL" id="ML210147">
    <property type="protein sequence ID" value="TFK30251.1"/>
    <property type="molecule type" value="Genomic_DNA"/>
</dbReference>
<evidence type="ECO:0000313" key="2">
    <source>
        <dbReference type="EMBL" id="TFK30251.1"/>
    </source>
</evidence>
<keyword evidence="1" id="KW-0472">Membrane</keyword>
<evidence type="ECO:0000313" key="3">
    <source>
        <dbReference type="Proteomes" id="UP000307440"/>
    </source>
</evidence>
<accession>A0A5C3LNG8</accession>
<dbReference type="AlphaFoldDB" id="A0A5C3LNG8"/>
<sequence>MHNSDAPRLVFYDDADPGIVYSDGDWFVHSAGPFLDEPGAILKGSQHGTFSSNASLSFSFSGARIGSSIALVGRIEVLAISESEVQSANWTCRIDGEVFESRTVSNKTRTKNRFTLCSTDDLFDGQHDFSLEVQASERIPFWVDSLDVDPPIDSNDIYPIVKVLGEDPDIRYETGRWIETGSGDCRFTSEAGATAVIDFFGTQVTWISEPIFGQPREPSNGSYTIDDGEPVFFGIPGLATGEQGSGTRMVFATNKVPYGRHRLSVTYLGSSAPLILDFLTIDQGNLHSLNTTGGPIETLSSNQPPQMSTGAALAIGLVCGGLFLTLMIALGWILFNRWKKSQLKKLRLSVNPFITAVATPTGTDVDGPASPSFRSVSWKSFASSSTRRVELVHHTDSGVRLPQPPPRADVDVVDVPPTYTPV</sequence>
<organism evidence="2 3">
    <name type="scientific">Coprinopsis marcescibilis</name>
    <name type="common">Agaric fungus</name>
    <name type="synonym">Psathyrella marcescibilis</name>
    <dbReference type="NCBI Taxonomy" id="230819"/>
    <lineage>
        <taxon>Eukaryota</taxon>
        <taxon>Fungi</taxon>
        <taxon>Dikarya</taxon>
        <taxon>Basidiomycota</taxon>
        <taxon>Agaricomycotina</taxon>
        <taxon>Agaricomycetes</taxon>
        <taxon>Agaricomycetidae</taxon>
        <taxon>Agaricales</taxon>
        <taxon>Agaricineae</taxon>
        <taxon>Psathyrellaceae</taxon>
        <taxon>Coprinopsis</taxon>
    </lineage>
</organism>
<name>A0A5C3LNG8_COPMA</name>
<dbReference type="STRING" id="230819.A0A5C3LNG8"/>
<dbReference type="Proteomes" id="UP000307440">
    <property type="component" value="Unassembled WGS sequence"/>
</dbReference>
<gene>
    <name evidence="2" type="ORF">FA15DRAFT_699794</name>
</gene>